<evidence type="ECO:0000313" key="2">
    <source>
        <dbReference type="EMBL" id="KUG25182.1"/>
    </source>
</evidence>
<feature type="transmembrane region" description="Helical" evidence="1">
    <location>
        <begin position="94"/>
        <end position="114"/>
    </location>
</feature>
<protein>
    <recommendedName>
        <fullName evidence="3">Membrane-bound metal-dependent hydrolase</fullName>
    </recommendedName>
</protein>
<gene>
    <name evidence="2" type="ORF">ASZ90_004999</name>
</gene>
<accession>A0A0W8FWT9</accession>
<keyword evidence="1" id="KW-0472">Membrane</keyword>
<dbReference type="AlphaFoldDB" id="A0A0W8FWT9"/>
<evidence type="ECO:0008006" key="3">
    <source>
        <dbReference type="Google" id="ProtNLM"/>
    </source>
</evidence>
<comment type="caution">
    <text evidence="2">The sequence shown here is derived from an EMBL/GenBank/DDBJ whole genome shotgun (WGS) entry which is preliminary data.</text>
</comment>
<dbReference type="EMBL" id="LNQE01000751">
    <property type="protein sequence ID" value="KUG25182.1"/>
    <property type="molecule type" value="Genomic_DNA"/>
</dbReference>
<keyword evidence="1" id="KW-1133">Transmembrane helix</keyword>
<feature type="transmembrane region" description="Helical" evidence="1">
    <location>
        <begin position="23"/>
        <end position="42"/>
    </location>
</feature>
<sequence length="233" mass="26412">MFAINHAATALVFKKKFPEVKMLWLLLSVQFIEFIWVGLNFMGLEKTSTEPVVNYVGDIHLYHMPFSHSILSSLFLSIAAYVMVKYFTKSRKTALVISMAVASHIILDLLVHAKDIPLSFISADTKLGTQLYSLFPYIAFTVEFAYGIFCWFYFKGSLKLLYVIIGFNLANFTIFSPHIVGLESIFANQTVLLVSVILFQIIVTLYLVGKLSVGKRFEGRKERKLSTELEPIG</sequence>
<organism evidence="2">
    <name type="scientific">hydrocarbon metagenome</name>
    <dbReference type="NCBI Taxonomy" id="938273"/>
    <lineage>
        <taxon>unclassified sequences</taxon>
        <taxon>metagenomes</taxon>
        <taxon>ecological metagenomes</taxon>
    </lineage>
</organism>
<feature type="transmembrane region" description="Helical" evidence="1">
    <location>
        <begin position="62"/>
        <end position="82"/>
    </location>
</feature>
<evidence type="ECO:0000256" key="1">
    <source>
        <dbReference type="SAM" id="Phobius"/>
    </source>
</evidence>
<feature type="transmembrane region" description="Helical" evidence="1">
    <location>
        <begin position="186"/>
        <end position="208"/>
    </location>
</feature>
<feature type="transmembrane region" description="Helical" evidence="1">
    <location>
        <begin position="134"/>
        <end position="154"/>
    </location>
</feature>
<proteinExistence type="predicted"/>
<name>A0A0W8FWT9_9ZZZZ</name>
<keyword evidence="1" id="KW-0812">Transmembrane</keyword>
<feature type="transmembrane region" description="Helical" evidence="1">
    <location>
        <begin position="161"/>
        <end position="180"/>
    </location>
</feature>
<reference evidence="2" key="1">
    <citation type="journal article" date="2015" name="Proc. Natl. Acad. Sci. U.S.A.">
        <title>Networks of energetic and metabolic interactions define dynamics in microbial communities.</title>
        <authorList>
            <person name="Embree M."/>
            <person name="Liu J.K."/>
            <person name="Al-Bassam M.M."/>
            <person name="Zengler K."/>
        </authorList>
    </citation>
    <scope>NUCLEOTIDE SEQUENCE</scope>
</reference>